<dbReference type="EMBL" id="FOTC01000001">
    <property type="protein sequence ID" value="SFK65310.1"/>
    <property type="molecule type" value="Genomic_DNA"/>
</dbReference>
<dbReference type="InterPro" id="IPR050065">
    <property type="entry name" value="GlmU-like"/>
</dbReference>
<keyword evidence="8 16" id="KW-0808">Transferase</keyword>
<comment type="similarity">
    <text evidence="4">In the N-terminal section; belongs to the N-acetylglucosamine-1-phosphate uridyltransferase family.</text>
</comment>
<protein>
    <recommendedName>
        <fullName evidence="7">Bifunctional protein GlmU</fullName>
        <ecNumber evidence="5">2.3.1.157</ecNumber>
        <ecNumber evidence="6">2.7.7.23</ecNumber>
    </recommendedName>
</protein>
<sequence>MNVTSAVVLAAGEGQRLRPLTKHRPKPMLPAAGRPILEHVLDAIIDAGITDLHLVVGYKHERVQDYFGATYRGHSLTYHHQHKQLGSGHALLQAESAIDADFLVVNGDQLISHHTVSEVVDAHSVADVATLAVVESDDAPQYGGVRMQDDHIIELVEKPHSSEYRLLNAGIYAFAPSFFAEVEDTARFDGELSLTDTLSNLIEQNELVRGVRTEGIWRDATYPWDLISLAKTLLVRPGSIAAPVVDENVYVNEDAIVHDDATLHGPVVVGADSVIGPQAVVGPDTAIGQNVSIDAGAVVSTSVVDDDTRIGPNATLVECVTGQGVSIDAGTTIPGGTADVRINTTVHEDVSLGGVVADRTHLGGGTTLTSGVLIGPNATIHPGSRVKTNIGEDAEVSN</sequence>
<dbReference type="InterPro" id="IPR056729">
    <property type="entry name" value="GMPPB_C"/>
</dbReference>
<dbReference type="EC" id="2.3.1.157" evidence="5"/>
<dbReference type="PANTHER" id="PTHR43584">
    <property type="entry name" value="NUCLEOTIDYL TRANSFERASE"/>
    <property type="match status" value="1"/>
</dbReference>
<evidence type="ECO:0000256" key="8">
    <source>
        <dbReference type="ARBA" id="ARBA00022679"/>
    </source>
</evidence>
<evidence type="ECO:0000256" key="9">
    <source>
        <dbReference type="ARBA" id="ARBA00022695"/>
    </source>
</evidence>
<dbReference type="SUPFAM" id="SSF53448">
    <property type="entry name" value="Nucleotide-diphospho-sugar transferases"/>
    <property type="match status" value="1"/>
</dbReference>
<dbReference type="InterPro" id="IPR011004">
    <property type="entry name" value="Trimer_LpxA-like_sf"/>
</dbReference>
<evidence type="ECO:0000256" key="5">
    <source>
        <dbReference type="ARBA" id="ARBA00012225"/>
    </source>
</evidence>
<name>A0A1I4BAA8_9EURY</name>
<dbReference type="SUPFAM" id="SSF51161">
    <property type="entry name" value="Trimeric LpxA-like enzymes"/>
    <property type="match status" value="1"/>
</dbReference>
<evidence type="ECO:0000256" key="11">
    <source>
        <dbReference type="ARBA" id="ARBA00023315"/>
    </source>
</evidence>
<evidence type="ECO:0000259" key="14">
    <source>
        <dbReference type="Pfam" id="PF00483"/>
    </source>
</evidence>
<evidence type="ECO:0000256" key="6">
    <source>
        <dbReference type="ARBA" id="ARBA00012457"/>
    </source>
</evidence>
<dbReference type="GO" id="GO:0003977">
    <property type="term" value="F:UDP-N-acetylglucosamine diphosphorylase activity"/>
    <property type="evidence" value="ECO:0007669"/>
    <property type="project" value="UniProtKB-EC"/>
</dbReference>
<dbReference type="STRING" id="553466.SAMN04487950_0401"/>
<dbReference type="AlphaFoldDB" id="A0A1I4BAA8"/>
<gene>
    <name evidence="16" type="ORF">SAMN04487950_0401</name>
</gene>
<comment type="catalytic activity">
    <reaction evidence="13">
        <text>N-acetyl-alpha-D-glucosamine 1-phosphate + UTP + H(+) = UDP-N-acetyl-alpha-D-glucosamine + diphosphate</text>
        <dbReference type="Rhea" id="RHEA:13509"/>
        <dbReference type="ChEBI" id="CHEBI:15378"/>
        <dbReference type="ChEBI" id="CHEBI:33019"/>
        <dbReference type="ChEBI" id="CHEBI:46398"/>
        <dbReference type="ChEBI" id="CHEBI:57705"/>
        <dbReference type="ChEBI" id="CHEBI:57776"/>
        <dbReference type="EC" id="2.7.7.23"/>
    </reaction>
</comment>
<dbReference type="Gene3D" id="3.90.550.10">
    <property type="entry name" value="Spore Coat Polysaccharide Biosynthesis Protein SpsA, Chain A"/>
    <property type="match status" value="1"/>
</dbReference>
<comment type="catalytic activity">
    <reaction evidence="12">
        <text>alpha-D-glucosamine 1-phosphate + acetyl-CoA = N-acetyl-alpha-D-glucosamine 1-phosphate + CoA + H(+)</text>
        <dbReference type="Rhea" id="RHEA:13725"/>
        <dbReference type="ChEBI" id="CHEBI:15378"/>
        <dbReference type="ChEBI" id="CHEBI:57287"/>
        <dbReference type="ChEBI" id="CHEBI:57288"/>
        <dbReference type="ChEBI" id="CHEBI:57776"/>
        <dbReference type="ChEBI" id="CHEBI:58516"/>
        <dbReference type="EC" id="2.3.1.157"/>
    </reaction>
</comment>
<dbReference type="InterPro" id="IPR023915">
    <property type="entry name" value="Bifunctiontional_GlmU_arc-type"/>
</dbReference>
<dbReference type="Pfam" id="PF25087">
    <property type="entry name" value="GMPPB_C"/>
    <property type="match status" value="1"/>
</dbReference>
<feature type="domain" description="Mannose-1-phosphate guanyltransferase C-terminal" evidence="15">
    <location>
        <begin position="264"/>
        <end position="343"/>
    </location>
</feature>
<feature type="domain" description="Nucleotidyl transferase" evidence="14">
    <location>
        <begin position="6"/>
        <end position="228"/>
    </location>
</feature>
<dbReference type="Gene3D" id="2.160.10.10">
    <property type="entry name" value="Hexapeptide repeat proteins"/>
    <property type="match status" value="1"/>
</dbReference>
<evidence type="ECO:0000313" key="16">
    <source>
        <dbReference type="EMBL" id="SFK65310.1"/>
    </source>
</evidence>
<evidence type="ECO:0000256" key="7">
    <source>
        <dbReference type="ARBA" id="ARBA00013414"/>
    </source>
</evidence>
<dbReference type="NCBIfam" id="TIGR03992">
    <property type="entry name" value="Arch_glmU"/>
    <property type="match status" value="1"/>
</dbReference>
<accession>A0A1I4BAA8</accession>
<dbReference type="Pfam" id="PF00483">
    <property type="entry name" value="NTP_transferase"/>
    <property type="match status" value="1"/>
</dbReference>
<dbReference type="Proteomes" id="UP000199607">
    <property type="component" value="Unassembled WGS sequence"/>
</dbReference>
<keyword evidence="17" id="KW-1185">Reference proteome</keyword>
<evidence type="ECO:0000313" key="17">
    <source>
        <dbReference type="Proteomes" id="UP000199607"/>
    </source>
</evidence>
<comment type="pathway">
    <text evidence="1">Nucleotide-sugar biosynthesis; UDP-N-acetyl-alpha-D-glucosamine biosynthesis; N-acetyl-alpha-D-glucosamine 1-phosphate from alpha-D-glucosamine 6-phosphate (route II): step 2/2.</text>
</comment>
<evidence type="ECO:0000256" key="2">
    <source>
        <dbReference type="ARBA" id="ARBA00005208"/>
    </source>
</evidence>
<comment type="pathway">
    <text evidence="2">Nucleotide-sugar biosynthesis; UDP-N-acetyl-alpha-D-glucosamine biosynthesis; UDP-N-acetyl-alpha-D-glucosamine from N-acetyl-alpha-D-glucosamine 1-phosphate: step 1/1.</text>
</comment>
<dbReference type="InterPro" id="IPR005835">
    <property type="entry name" value="NTP_transferase_dom"/>
</dbReference>
<keyword evidence="11" id="KW-0012">Acyltransferase</keyword>
<dbReference type="InterPro" id="IPR029044">
    <property type="entry name" value="Nucleotide-diphossugar_trans"/>
</dbReference>
<evidence type="ECO:0000256" key="4">
    <source>
        <dbReference type="ARBA" id="ARBA00007947"/>
    </source>
</evidence>
<evidence type="ECO:0000256" key="13">
    <source>
        <dbReference type="ARBA" id="ARBA00048493"/>
    </source>
</evidence>
<proteinExistence type="inferred from homology"/>
<reference evidence="17" key="1">
    <citation type="submission" date="2016-10" db="EMBL/GenBank/DDBJ databases">
        <authorList>
            <person name="Varghese N."/>
            <person name="Submissions S."/>
        </authorList>
    </citation>
    <scope>NUCLEOTIDE SEQUENCE [LARGE SCALE GENOMIC DNA]</scope>
    <source>
        <strain evidence="17">CGMCC 1.7738</strain>
    </source>
</reference>
<evidence type="ECO:0000256" key="12">
    <source>
        <dbReference type="ARBA" id="ARBA00048247"/>
    </source>
</evidence>
<organism evidence="16 17">
    <name type="scientific">Halogranum rubrum</name>
    <dbReference type="NCBI Taxonomy" id="553466"/>
    <lineage>
        <taxon>Archaea</taxon>
        <taxon>Methanobacteriati</taxon>
        <taxon>Methanobacteriota</taxon>
        <taxon>Stenosarchaea group</taxon>
        <taxon>Halobacteria</taxon>
        <taxon>Halobacteriales</taxon>
        <taxon>Haloferacaceae</taxon>
    </lineage>
</organism>
<dbReference type="PANTHER" id="PTHR43584:SF8">
    <property type="entry name" value="N-ACETYLMURAMATE ALPHA-1-PHOSPHATE URIDYLYLTRANSFERASE"/>
    <property type="match status" value="1"/>
</dbReference>
<dbReference type="UniPathway" id="UPA00113">
    <property type="reaction ID" value="UER00532"/>
</dbReference>
<evidence type="ECO:0000256" key="3">
    <source>
        <dbReference type="ARBA" id="ARBA00007707"/>
    </source>
</evidence>
<evidence type="ECO:0000256" key="1">
    <source>
        <dbReference type="ARBA" id="ARBA00005166"/>
    </source>
</evidence>
<evidence type="ECO:0000259" key="15">
    <source>
        <dbReference type="Pfam" id="PF25087"/>
    </source>
</evidence>
<dbReference type="CDD" id="cd04181">
    <property type="entry name" value="NTP_transferase"/>
    <property type="match status" value="1"/>
</dbReference>
<keyword evidence="9" id="KW-0548">Nucleotidyltransferase</keyword>
<comment type="similarity">
    <text evidence="3">In the C-terminal section; belongs to the transferase hexapeptide repeat family.</text>
</comment>
<dbReference type="EC" id="2.7.7.23" evidence="6"/>
<keyword evidence="10" id="KW-0511">Multifunctional enzyme</keyword>
<dbReference type="GO" id="GO:0019134">
    <property type="term" value="F:glucosamine-1-phosphate N-acetyltransferase activity"/>
    <property type="evidence" value="ECO:0007669"/>
    <property type="project" value="UniProtKB-EC"/>
</dbReference>
<dbReference type="RefSeq" id="WP_089865057.1">
    <property type="nucleotide sequence ID" value="NZ_FOTC01000001.1"/>
</dbReference>
<evidence type="ECO:0000256" key="10">
    <source>
        <dbReference type="ARBA" id="ARBA00023268"/>
    </source>
</evidence>
<dbReference type="GO" id="GO:0006048">
    <property type="term" value="P:UDP-N-acetylglucosamine biosynthetic process"/>
    <property type="evidence" value="ECO:0007669"/>
    <property type="project" value="UniProtKB-UniPathway"/>
</dbReference>